<dbReference type="Pfam" id="PF01243">
    <property type="entry name" value="PNPOx_N"/>
    <property type="match status" value="1"/>
</dbReference>
<dbReference type="InterPro" id="IPR011576">
    <property type="entry name" value="Pyridox_Oxase_N"/>
</dbReference>
<name>A0A6L3K7U0_9BACE</name>
<accession>A0A6L3K7U0</accession>
<dbReference type="RefSeq" id="WP_149946133.1">
    <property type="nucleotide sequence ID" value="NZ_JBBNMF010000007.1"/>
</dbReference>
<proteinExistence type="predicted"/>
<protein>
    <submittedName>
        <fullName evidence="2">Pyridoxamine 5-phosphate oxidase</fullName>
    </submittedName>
</protein>
<dbReference type="Gene3D" id="2.30.110.10">
    <property type="entry name" value="Electron Transport, Fmn-binding Protein, Chain A"/>
    <property type="match status" value="1"/>
</dbReference>
<dbReference type="EMBL" id="VVYX01000004">
    <property type="protein sequence ID" value="KAA5421655.1"/>
    <property type="molecule type" value="Genomic_DNA"/>
</dbReference>
<organism evidence="2 3">
    <name type="scientific">Bacteroides cellulosilyticus</name>
    <dbReference type="NCBI Taxonomy" id="246787"/>
    <lineage>
        <taxon>Bacteria</taxon>
        <taxon>Pseudomonadati</taxon>
        <taxon>Bacteroidota</taxon>
        <taxon>Bacteroidia</taxon>
        <taxon>Bacteroidales</taxon>
        <taxon>Bacteroidaceae</taxon>
        <taxon>Bacteroides</taxon>
    </lineage>
</organism>
<dbReference type="AlphaFoldDB" id="A0A6L3K7U0"/>
<evidence type="ECO:0000313" key="3">
    <source>
        <dbReference type="Proteomes" id="UP000482653"/>
    </source>
</evidence>
<comment type="caution">
    <text evidence="2">The sequence shown here is derived from an EMBL/GenBank/DDBJ whole genome shotgun (WGS) entry which is preliminary data.</text>
</comment>
<reference evidence="2 3" key="1">
    <citation type="journal article" date="2019" name="Nat. Med.">
        <title>A library of human gut bacterial isolates paired with longitudinal multiomics data enables mechanistic microbiome research.</title>
        <authorList>
            <person name="Poyet M."/>
            <person name="Groussin M."/>
            <person name="Gibbons S.M."/>
            <person name="Avila-Pacheco J."/>
            <person name="Jiang X."/>
            <person name="Kearney S.M."/>
            <person name="Perrotta A.R."/>
            <person name="Berdy B."/>
            <person name="Zhao S."/>
            <person name="Lieberman T.D."/>
            <person name="Swanson P.K."/>
            <person name="Smith M."/>
            <person name="Roesemann S."/>
            <person name="Alexander J.E."/>
            <person name="Rich S.A."/>
            <person name="Livny J."/>
            <person name="Vlamakis H."/>
            <person name="Clish C."/>
            <person name="Bullock K."/>
            <person name="Deik A."/>
            <person name="Scott J."/>
            <person name="Pierce K.A."/>
            <person name="Xavier R.J."/>
            <person name="Alm E.J."/>
        </authorList>
    </citation>
    <scope>NUCLEOTIDE SEQUENCE [LARGE SCALE GENOMIC DNA]</scope>
    <source>
        <strain evidence="2 3">BIOML-A8</strain>
    </source>
</reference>
<evidence type="ECO:0000259" key="1">
    <source>
        <dbReference type="Pfam" id="PF01243"/>
    </source>
</evidence>
<dbReference type="SUPFAM" id="SSF50475">
    <property type="entry name" value="FMN-binding split barrel"/>
    <property type="match status" value="1"/>
</dbReference>
<dbReference type="Proteomes" id="UP000482653">
    <property type="component" value="Unassembled WGS sequence"/>
</dbReference>
<dbReference type="InterPro" id="IPR012349">
    <property type="entry name" value="Split_barrel_FMN-bd"/>
</dbReference>
<gene>
    <name evidence="2" type="ORF">F2Y87_03895</name>
</gene>
<evidence type="ECO:0000313" key="2">
    <source>
        <dbReference type="EMBL" id="KAA5421655.1"/>
    </source>
</evidence>
<sequence>MKEAFDFLSEHPDVAFATVENEKPKIRVFQIMRQEGTTLWFATSPHKEVYRQLQINPDIELLAMAGNVSVRVTGEVCFDVPDSLCREIYEMNPVLPRLYEKYSDLAYFRLSIRALDYYDLTPTPPVLKHIEYGDKQK</sequence>
<feature type="domain" description="Pyridoxamine 5'-phosphate oxidase N-terminal" evidence="1">
    <location>
        <begin position="2"/>
        <end position="79"/>
    </location>
</feature>